<proteinExistence type="inferred from homology"/>
<dbReference type="InterPro" id="IPR016195">
    <property type="entry name" value="Pol/histidinol_Pase-like"/>
</dbReference>
<dbReference type="Pfam" id="PF17657">
    <property type="entry name" value="DNA_pol3_finger"/>
    <property type="match status" value="1"/>
</dbReference>
<evidence type="ECO:0000256" key="9">
    <source>
        <dbReference type="HAMAP-Rule" id="MF_01902"/>
    </source>
</evidence>
<evidence type="ECO:0000256" key="1">
    <source>
        <dbReference type="ARBA" id="ARBA00022490"/>
    </source>
</evidence>
<feature type="compositionally biased region" description="Basic and acidic residues" evidence="10">
    <location>
        <begin position="12"/>
        <end position="22"/>
    </location>
</feature>
<name>A0A5J5J218_9MICO</name>
<keyword evidence="5 9" id="KW-0227">DNA damage</keyword>
<dbReference type="GO" id="GO:0003887">
    <property type="term" value="F:DNA-directed DNA polymerase activity"/>
    <property type="evidence" value="ECO:0007669"/>
    <property type="project" value="UniProtKB-UniRule"/>
</dbReference>
<sequence>MGFHNPAVPWSEMERVLSDRRRPTGTPANADGGDSPAWSHKRAKYVPPAIERPDDAVPYAELHAHSSFSFLDGASSPEELTEEAERLGLHALAVTDHDGFYGLVNFAEAAEPYGVKTVFGAELSLELTKPQNGEPDPVGAHLLVLARGEEGYHRLAAAITQAQLAGAEKGRPRYDLAALADHAGGPRDSPSSDSHWAVLTGCRKGAVRRALSVGGPGAAASALDDLVDLFGRDAVHVELFDHGNPADTRDNDVLAALAAERGLPTLATNNVHYAAPERELLAAAVAAVRANRSLDEIDGWLPSHAGAHLRSGAEMAARFARYPGAVARTVPLADELAFPLRKAKPALPKQKVPEGHTPISYLRQLVWEAVPRKYPRLTDAQRERIAGELDVIEAKDFPGYFLIVWGIVQEARRRGILCQGRGSAASSAVCYLLDITAVDAIAYNLPFERFLSHLRDEEPDIDVDFDSDRREEIIQWVYREYGRERAAQVANVIQYRPKNAVRDMAKALGHSPGQQDAWSKQVERWGAMLESGADHDIPDQVIEFASALLKAPRHMGIHSGGMVLTERPVGEVVPIEHARMENRTVIQWDKDSAAWMGLVKFDLLGLGILAALQYCFDLVADATGERWTLDTMPKEEKAVYDMLCRADSIGVFQVESRAQMGLLPRLQPRQFYDLVIQIALVRPGPIQGGAVHPFVRRKLGREEVTYVHEKIRPVLERTMGVPVFQEQLMQMAVAIGDCTAADADVLRRAMGSKRGIERIESIREQLYRGMKKNGLTDEQSDDIYAKIQAFANFGFAESHALSFGLLVYASSWIKLHYPAAFLAGLLRAQPMGFYSPATLTADARRHGVEVRRPDLHASGVEALLEPVAGDVAGGEALLGPGVEAGAPAEEICTTEEQILQIDPQKRRSPSFAPGIAGTATGLDACAHSIQPPVGLFDINAPDETLAHRRDGGFAVRLGLAGIKGIGVTVATKIVAEREARGDFRDMRDLVRRTGVTTVQLEAMATAGAFDCLGLSRREATWLAGSAAQDRIEYLPDSLISVQPPLFTDPTSYELLAADLWATGLSTTDHPMTHYRSGLDARGVLTSLELRTHESGRRVEVAGLVTHRQRPATASGITFLNLEDEHGLVNVICSVGVWNRYRRVVRDSPALIVRGMLERSVEGVTNLLADRFEDLRVGVAHHSRDFR</sequence>
<dbReference type="Gene3D" id="1.10.150.870">
    <property type="match status" value="1"/>
</dbReference>
<evidence type="ECO:0000256" key="2">
    <source>
        <dbReference type="ARBA" id="ARBA00022679"/>
    </source>
</evidence>
<evidence type="ECO:0000256" key="4">
    <source>
        <dbReference type="ARBA" id="ARBA00022705"/>
    </source>
</evidence>
<evidence type="ECO:0000256" key="10">
    <source>
        <dbReference type="SAM" id="MobiDB-lite"/>
    </source>
</evidence>
<evidence type="ECO:0000256" key="6">
    <source>
        <dbReference type="ARBA" id="ARBA00022932"/>
    </source>
</evidence>
<dbReference type="GO" id="GO:0008408">
    <property type="term" value="F:3'-5' exonuclease activity"/>
    <property type="evidence" value="ECO:0007669"/>
    <property type="project" value="InterPro"/>
</dbReference>
<feature type="domain" description="Polymerase/histidinol phosphatase N-terminal" evidence="11">
    <location>
        <begin position="60"/>
        <end position="127"/>
    </location>
</feature>
<comment type="caution">
    <text evidence="12">The sequence shown here is derived from an EMBL/GenBank/DDBJ whole genome shotgun (WGS) entry which is preliminary data.</text>
</comment>
<dbReference type="Pfam" id="PF14579">
    <property type="entry name" value="HHH_6"/>
    <property type="match status" value="1"/>
</dbReference>
<keyword evidence="6 9" id="KW-0239">DNA-directed DNA polymerase</keyword>
<keyword evidence="1 9" id="KW-0963">Cytoplasm</keyword>
<keyword evidence="13" id="KW-1185">Reference proteome</keyword>
<evidence type="ECO:0000259" key="11">
    <source>
        <dbReference type="SMART" id="SM00481"/>
    </source>
</evidence>
<evidence type="ECO:0000256" key="3">
    <source>
        <dbReference type="ARBA" id="ARBA00022695"/>
    </source>
</evidence>
<dbReference type="GO" id="GO:0005737">
    <property type="term" value="C:cytoplasm"/>
    <property type="evidence" value="ECO:0007669"/>
    <property type="project" value="UniProtKB-SubCell"/>
</dbReference>
<gene>
    <name evidence="9" type="primary">dnaE2</name>
    <name evidence="12" type="ORF">F6B43_08370</name>
</gene>
<dbReference type="Pfam" id="PF07733">
    <property type="entry name" value="DNA_pol3_alpha"/>
    <property type="match status" value="1"/>
</dbReference>
<feature type="region of interest" description="Disordered" evidence="10">
    <location>
        <begin position="1"/>
        <end position="42"/>
    </location>
</feature>
<dbReference type="InterPro" id="IPR040982">
    <property type="entry name" value="DNA_pol3_finger"/>
</dbReference>
<dbReference type="InterPro" id="IPR003141">
    <property type="entry name" value="Pol/His_phosphatase_N"/>
</dbReference>
<dbReference type="PANTHER" id="PTHR32294:SF4">
    <property type="entry name" value="ERROR-PRONE DNA POLYMERASE"/>
    <property type="match status" value="1"/>
</dbReference>
<dbReference type="OrthoDB" id="9803237at2"/>
<dbReference type="InterPro" id="IPR023073">
    <property type="entry name" value="DnaE2"/>
</dbReference>
<dbReference type="EMBL" id="VYSA01000002">
    <property type="protein sequence ID" value="KAA9107483.1"/>
    <property type="molecule type" value="Genomic_DNA"/>
</dbReference>
<dbReference type="Proteomes" id="UP000325827">
    <property type="component" value="Unassembled WGS sequence"/>
</dbReference>
<dbReference type="EC" id="2.7.7.7" evidence="9"/>
<dbReference type="CDD" id="cd04485">
    <property type="entry name" value="DnaE_OBF"/>
    <property type="match status" value="1"/>
</dbReference>
<keyword evidence="7 9" id="KW-0234">DNA repair</keyword>
<dbReference type="NCBIfam" id="NF004225">
    <property type="entry name" value="PRK05672.1"/>
    <property type="match status" value="1"/>
</dbReference>
<dbReference type="RefSeq" id="WP_150448520.1">
    <property type="nucleotide sequence ID" value="NZ_VYSA01000002.1"/>
</dbReference>
<organism evidence="12 13">
    <name type="scientific">Microbacterium rhizomatis</name>
    <dbReference type="NCBI Taxonomy" id="1631477"/>
    <lineage>
        <taxon>Bacteria</taxon>
        <taxon>Bacillati</taxon>
        <taxon>Actinomycetota</taxon>
        <taxon>Actinomycetes</taxon>
        <taxon>Micrococcales</taxon>
        <taxon>Microbacteriaceae</taxon>
        <taxon>Microbacterium</taxon>
    </lineage>
</organism>
<keyword evidence="2 9" id="KW-0808">Transferase</keyword>
<keyword evidence="3 9" id="KW-0548">Nucleotidyltransferase</keyword>
<dbReference type="AlphaFoldDB" id="A0A5J5J218"/>
<dbReference type="HAMAP" id="MF_01902">
    <property type="entry name" value="DNApol_error_prone"/>
    <property type="match status" value="1"/>
</dbReference>
<comment type="catalytic activity">
    <reaction evidence="8 9">
        <text>DNA(n) + a 2'-deoxyribonucleoside 5'-triphosphate = DNA(n+1) + diphosphate</text>
        <dbReference type="Rhea" id="RHEA:22508"/>
        <dbReference type="Rhea" id="RHEA-COMP:17339"/>
        <dbReference type="Rhea" id="RHEA-COMP:17340"/>
        <dbReference type="ChEBI" id="CHEBI:33019"/>
        <dbReference type="ChEBI" id="CHEBI:61560"/>
        <dbReference type="ChEBI" id="CHEBI:173112"/>
        <dbReference type="EC" id="2.7.7.7"/>
    </reaction>
</comment>
<evidence type="ECO:0000256" key="7">
    <source>
        <dbReference type="ARBA" id="ARBA00023204"/>
    </source>
</evidence>
<comment type="similarity">
    <text evidence="9">Belongs to the DNA polymerase type-C family. DnaE2 subfamily.</text>
</comment>
<dbReference type="PANTHER" id="PTHR32294">
    <property type="entry name" value="DNA POLYMERASE III SUBUNIT ALPHA"/>
    <property type="match status" value="1"/>
</dbReference>
<dbReference type="NCBIfam" id="TIGR00594">
    <property type="entry name" value="polc"/>
    <property type="match status" value="1"/>
</dbReference>
<dbReference type="SUPFAM" id="SSF89550">
    <property type="entry name" value="PHP domain-like"/>
    <property type="match status" value="1"/>
</dbReference>
<protein>
    <recommendedName>
        <fullName evidence="9">Error-prone DNA polymerase</fullName>
        <ecNumber evidence="9">2.7.7.7</ecNumber>
    </recommendedName>
</protein>
<dbReference type="InterPro" id="IPR004013">
    <property type="entry name" value="PHP_dom"/>
</dbReference>
<reference evidence="13" key="1">
    <citation type="submission" date="2019-09" db="EMBL/GenBank/DDBJ databases">
        <title>Mumia zhuanghuii sp. nov. isolated from the intestinal contents of plateau pika (Ochotona curzoniae) in the Qinghai-Tibet plateau of China.</title>
        <authorList>
            <person name="Tian Z."/>
        </authorList>
    </citation>
    <scope>NUCLEOTIDE SEQUENCE [LARGE SCALE GENOMIC DNA]</scope>
    <source>
        <strain evidence="13">JCM 30598</strain>
    </source>
</reference>
<dbReference type="Pfam" id="PF02811">
    <property type="entry name" value="PHP"/>
    <property type="match status" value="1"/>
</dbReference>
<dbReference type="InterPro" id="IPR004805">
    <property type="entry name" value="DnaE2/DnaE/PolC"/>
</dbReference>
<dbReference type="SUPFAM" id="SSF47781">
    <property type="entry name" value="RuvA domain 2-like"/>
    <property type="match status" value="1"/>
</dbReference>
<keyword evidence="4 9" id="KW-0235">DNA replication</keyword>
<dbReference type="InterPro" id="IPR029460">
    <property type="entry name" value="DNAPol_HHH"/>
</dbReference>
<dbReference type="SMART" id="SM00481">
    <property type="entry name" value="POLIIIAc"/>
    <property type="match status" value="1"/>
</dbReference>
<evidence type="ECO:0000313" key="13">
    <source>
        <dbReference type="Proteomes" id="UP000325827"/>
    </source>
</evidence>
<dbReference type="Gene3D" id="3.20.20.140">
    <property type="entry name" value="Metal-dependent hydrolases"/>
    <property type="match status" value="1"/>
</dbReference>
<dbReference type="InterPro" id="IPR011708">
    <property type="entry name" value="DNA_pol3_alpha_NTPase_dom"/>
</dbReference>
<evidence type="ECO:0000256" key="8">
    <source>
        <dbReference type="ARBA" id="ARBA00049244"/>
    </source>
</evidence>
<accession>A0A5J5J218</accession>
<comment type="subcellular location">
    <subcellularLocation>
        <location evidence="9">Cytoplasm</location>
    </subcellularLocation>
</comment>
<evidence type="ECO:0000313" key="12">
    <source>
        <dbReference type="EMBL" id="KAA9107483.1"/>
    </source>
</evidence>
<dbReference type="GO" id="GO:0006260">
    <property type="term" value="P:DNA replication"/>
    <property type="evidence" value="ECO:0007669"/>
    <property type="project" value="UniProtKB-KW"/>
</dbReference>
<dbReference type="InterPro" id="IPR010994">
    <property type="entry name" value="RuvA_2-like"/>
</dbReference>
<comment type="function">
    <text evidence="9">DNA polymerase involved in damage-induced mutagenesis and translesion synthesis (TLS). It is not the major replicative DNA polymerase.</text>
</comment>
<dbReference type="GO" id="GO:0006281">
    <property type="term" value="P:DNA repair"/>
    <property type="evidence" value="ECO:0007669"/>
    <property type="project" value="UniProtKB-UniRule"/>
</dbReference>
<evidence type="ECO:0000256" key="5">
    <source>
        <dbReference type="ARBA" id="ARBA00022763"/>
    </source>
</evidence>